<feature type="domain" description="FAD dependent oxidoreductase" evidence="1">
    <location>
        <begin position="42"/>
        <end position="429"/>
    </location>
</feature>
<dbReference type="GO" id="GO:0005737">
    <property type="term" value="C:cytoplasm"/>
    <property type="evidence" value="ECO:0007669"/>
    <property type="project" value="TreeGrafter"/>
</dbReference>
<dbReference type="SUPFAM" id="SSF51905">
    <property type="entry name" value="FAD/NAD(P)-binding domain"/>
    <property type="match status" value="1"/>
</dbReference>
<organism evidence="2 3">
    <name type="scientific">Glarea lozoyensis (strain ATCC 20868 / MF5171)</name>
    <dbReference type="NCBI Taxonomy" id="1116229"/>
    <lineage>
        <taxon>Eukaryota</taxon>
        <taxon>Fungi</taxon>
        <taxon>Dikarya</taxon>
        <taxon>Ascomycota</taxon>
        <taxon>Pezizomycotina</taxon>
        <taxon>Leotiomycetes</taxon>
        <taxon>Helotiales</taxon>
        <taxon>Helotiaceae</taxon>
        <taxon>Glarea</taxon>
    </lineage>
</organism>
<name>S3DPP7_GLAL2</name>
<dbReference type="OrthoDB" id="429143at2759"/>
<dbReference type="InterPro" id="IPR006076">
    <property type="entry name" value="FAD-dep_OxRdtase"/>
</dbReference>
<gene>
    <name evidence="2" type="ORF">GLAREA_09553</name>
</gene>
<dbReference type="PANTHER" id="PTHR13847">
    <property type="entry name" value="SARCOSINE DEHYDROGENASE-RELATED"/>
    <property type="match status" value="1"/>
</dbReference>
<dbReference type="GeneID" id="19468601"/>
<dbReference type="STRING" id="1116229.S3DPP7"/>
<dbReference type="OMA" id="QSYWQHE"/>
<dbReference type="eggNOG" id="ENOG502S0HA">
    <property type="taxonomic scope" value="Eukaryota"/>
</dbReference>
<proteinExistence type="predicted"/>
<dbReference type="Pfam" id="PF01266">
    <property type="entry name" value="DAO"/>
    <property type="match status" value="1"/>
</dbReference>
<sequence>MKDTRPFPVDGSTQSYWQYEGQHNGLPEKLKQNNIDFPDICDVAIVGGGYAGIATAYHLLKSTSPPPRVVLLEGREPCLGATGRNGGHLRPDYFMAAAKSSERYGAAAASEVVQFEVNHLSAIKSLIESEDIDCDFNETVSLCVFTKPEQAVFAREVYDKLQQEPSFDEALLNRVDFYTGVDAPHRTGVIEAKGYFSTPAAHFSPYKLFTALLACCMDLGLCLRTSTTVESVEKSKGDDHILTTLLGDTLSAKKVVIAANAYTSALLPEYTTAIVPCKGLVCHITGPEDRVLSKLPASSFAIMEQDPISNATGYNYMLQLADNSIVVGGAHHKYDTNDLGSWYHNFDDTQLITPAQSYFEDKFMQRSFIGWEDSQAHVDRVWTGIMGYSTDSLPHVGEVPDRQGVFVIAGFHGHGMPVIFLAAKGVAALIDQGTPYNKTGLPSIFKISRDRLETQLNDILAGRGIVSNKKLI</sequence>
<accession>S3DPP7</accession>
<protein>
    <submittedName>
        <fullName evidence="2">FAD/NAD(P)-binding protein</fullName>
    </submittedName>
</protein>
<dbReference type="RefSeq" id="XP_008084341.1">
    <property type="nucleotide sequence ID" value="XM_008086150.1"/>
</dbReference>
<dbReference type="Proteomes" id="UP000016922">
    <property type="component" value="Unassembled WGS sequence"/>
</dbReference>
<evidence type="ECO:0000259" key="1">
    <source>
        <dbReference type="Pfam" id="PF01266"/>
    </source>
</evidence>
<dbReference type="Gene3D" id="3.30.9.10">
    <property type="entry name" value="D-Amino Acid Oxidase, subunit A, domain 2"/>
    <property type="match status" value="1"/>
</dbReference>
<dbReference type="KEGG" id="glz:GLAREA_09553"/>
<dbReference type="InterPro" id="IPR036188">
    <property type="entry name" value="FAD/NAD-bd_sf"/>
</dbReference>
<dbReference type="Gene3D" id="3.50.50.60">
    <property type="entry name" value="FAD/NAD(P)-binding domain"/>
    <property type="match status" value="1"/>
</dbReference>
<keyword evidence="3" id="KW-1185">Reference proteome</keyword>
<evidence type="ECO:0000313" key="2">
    <source>
        <dbReference type="EMBL" id="EPE28433.1"/>
    </source>
</evidence>
<reference evidence="2 3" key="1">
    <citation type="journal article" date="2013" name="BMC Genomics">
        <title>Genomics-driven discovery of the pneumocandin biosynthetic gene cluster in the fungus Glarea lozoyensis.</title>
        <authorList>
            <person name="Chen L."/>
            <person name="Yue Q."/>
            <person name="Zhang X."/>
            <person name="Xiang M."/>
            <person name="Wang C."/>
            <person name="Li S."/>
            <person name="Che Y."/>
            <person name="Ortiz-Lopez F.J."/>
            <person name="Bills G.F."/>
            <person name="Liu X."/>
            <person name="An Z."/>
        </authorList>
    </citation>
    <scope>NUCLEOTIDE SEQUENCE [LARGE SCALE GENOMIC DNA]</scope>
    <source>
        <strain evidence="3">ATCC 20868 / MF5171</strain>
    </source>
</reference>
<dbReference type="PANTHER" id="PTHR13847:SF279">
    <property type="entry name" value="FAD DEPENDENT OXIDOREDUCTASE DOMAIN-CONTAINING PROTEIN-RELATED"/>
    <property type="match status" value="1"/>
</dbReference>
<dbReference type="EMBL" id="KE145368">
    <property type="protein sequence ID" value="EPE28433.1"/>
    <property type="molecule type" value="Genomic_DNA"/>
</dbReference>
<evidence type="ECO:0000313" key="3">
    <source>
        <dbReference type="Proteomes" id="UP000016922"/>
    </source>
</evidence>
<dbReference type="AlphaFoldDB" id="S3DPP7"/>
<dbReference type="HOGENOM" id="CLU_022730_0_1_1"/>